<dbReference type="OrthoDB" id="6125419at2759"/>
<dbReference type="InterPro" id="IPR045163">
    <property type="entry name" value="Focadhesin/RST1"/>
</dbReference>
<feature type="non-terminal residue" evidence="2">
    <location>
        <position position="1"/>
    </location>
</feature>
<dbReference type="EMBL" id="LZPO01065015">
    <property type="protein sequence ID" value="OBS71131.1"/>
    <property type="molecule type" value="Genomic_DNA"/>
</dbReference>
<evidence type="ECO:0000313" key="2">
    <source>
        <dbReference type="EMBL" id="OBS71131.1"/>
    </source>
</evidence>
<proteinExistence type="predicted"/>
<organism evidence="2 3">
    <name type="scientific">Neotoma lepida</name>
    <name type="common">Desert woodrat</name>
    <dbReference type="NCBI Taxonomy" id="56216"/>
    <lineage>
        <taxon>Eukaryota</taxon>
        <taxon>Metazoa</taxon>
        <taxon>Chordata</taxon>
        <taxon>Craniata</taxon>
        <taxon>Vertebrata</taxon>
        <taxon>Euteleostomi</taxon>
        <taxon>Mammalia</taxon>
        <taxon>Eutheria</taxon>
        <taxon>Euarchontoglires</taxon>
        <taxon>Glires</taxon>
        <taxon>Rodentia</taxon>
        <taxon>Myomorpha</taxon>
        <taxon>Muroidea</taxon>
        <taxon>Cricetidae</taxon>
        <taxon>Neotominae</taxon>
        <taxon>Neotoma</taxon>
    </lineage>
</organism>
<gene>
    <name evidence="2" type="ORF">A6R68_00328</name>
</gene>
<name>A0A1A6GY87_NEOLE</name>
<dbReference type="PANTHER" id="PTHR16212:SF4">
    <property type="entry name" value="FOCADHESIN"/>
    <property type="match status" value="1"/>
</dbReference>
<feature type="domain" description="Focadhesin C-terminal" evidence="1">
    <location>
        <begin position="39"/>
        <end position="89"/>
    </location>
</feature>
<feature type="non-terminal residue" evidence="2">
    <location>
        <position position="90"/>
    </location>
</feature>
<dbReference type="STRING" id="56216.A0A1A6GY87"/>
<reference evidence="2 3" key="1">
    <citation type="submission" date="2016-06" db="EMBL/GenBank/DDBJ databases">
        <title>The Draft Genome Sequence and Annotation of the Desert Woodrat Neotoma lepida.</title>
        <authorList>
            <person name="Campbell M."/>
            <person name="Oakeson K.F."/>
            <person name="Yandell M."/>
            <person name="Halpert J.R."/>
            <person name="Dearing D."/>
        </authorList>
    </citation>
    <scope>NUCLEOTIDE SEQUENCE [LARGE SCALE GENOMIC DNA]</scope>
    <source>
        <strain evidence="2">417</strain>
        <tissue evidence="2">Liver</tissue>
    </source>
</reference>
<keyword evidence="3" id="KW-1185">Reference proteome</keyword>
<evidence type="ECO:0000313" key="3">
    <source>
        <dbReference type="Proteomes" id="UP000092124"/>
    </source>
</evidence>
<evidence type="ECO:0000259" key="1">
    <source>
        <dbReference type="Pfam" id="PF11229"/>
    </source>
</evidence>
<sequence length="90" mass="9600">VLAYTLSCVCTSAFSAGIIEAVEAEDIMNKLQLLVENNQQGASTMLCLAALHGLVALVGSDVDVMQLKSEAIQNAHVQARLNEVIRTLTE</sequence>
<accession>A0A1A6GY87</accession>
<dbReference type="GO" id="GO:0060147">
    <property type="term" value="P:regulation of post-transcriptional gene silencing"/>
    <property type="evidence" value="ECO:0007669"/>
    <property type="project" value="InterPro"/>
</dbReference>
<dbReference type="InterPro" id="IPR021392">
    <property type="entry name" value="Focadhesin_C"/>
</dbReference>
<dbReference type="Proteomes" id="UP000092124">
    <property type="component" value="Unassembled WGS sequence"/>
</dbReference>
<dbReference type="Pfam" id="PF11229">
    <property type="entry name" value="Focadhesin"/>
    <property type="match status" value="1"/>
</dbReference>
<protein>
    <recommendedName>
        <fullName evidence="1">Focadhesin C-terminal domain-containing protein</fullName>
    </recommendedName>
</protein>
<comment type="caution">
    <text evidence="2">The sequence shown here is derived from an EMBL/GenBank/DDBJ whole genome shotgun (WGS) entry which is preliminary data.</text>
</comment>
<dbReference type="PANTHER" id="PTHR16212">
    <property type="entry name" value="FOCADHESIN FAMILY MEMBER"/>
    <property type="match status" value="1"/>
</dbReference>
<dbReference type="AlphaFoldDB" id="A0A1A6GY87"/>